<gene>
    <name evidence="1" type="ORF">SAMN04488696_1460</name>
</gene>
<reference evidence="2" key="1">
    <citation type="submission" date="2016-10" db="EMBL/GenBank/DDBJ databases">
        <authorList>
            <person name="Varghese N."/>
            <person name="Submissions S."/>
        </authorList>
    </citation>
    <scope>NUCLEOTIDE SEQUENCE [LARGE SCALE GENOMIC DNA]</scope>
    <source>
        <strain evidence="2">Mob M</strain>
    </source>
</reference>
<dbReference type="EMBL" id="FOUJ01000002">
    <property type="protein sequence ID" value="SFM49196.1"/>
    <property type="molecule type" value="Genomic_DNA"/>
</dbReference>
<accession>A0A1I4RAY7</accession>
<dbReference type="STRING" id="487685.SAMN04488696_1460"/>
<sequence>MKQDLVRILRDIFTSSGYDVTDSFRYDLVAEKNGSKTFIKLTYDPDTAELIDFAGQITDGNGLYVVAGDINNSIIAQASSSGISIWGRDDIALMIGRAVLADMEGTTSELDLFAGVVKKPVSKVDEVAQEAINAIFGTGSSTLVEQKALEEPQVSLAEKPPSHPVERVAEVKFYRPGAMSSARPPVEPEVQYEASIPEPVVQEYREEPVNVAPPVPQSRVPDDSIVMSLHSSPVNISQERAFSIAAPHVRGANAAILKFVPFWKYNYSLSVEHRYRSKIIDISGDGSGCLNALNGNVETMHLDDIQKTVSVPNVEYDVKMPVTTEEEANKQLLDMVVDEYTRDLRFDATKGDAIISEHKRFKPAASDINLNVELVYVPIWEIKGQRNSVEINAYSGEVLQNPVDDDVEFV</sequence>
<dbReference type="Proteomes" id="UP000198535">
    <property type="component" value="Unassembled WGS sequence"/>
</dbReference>
<protein>
    <submittedName>
        <fullName evidence="1">Uncharacterized protein</fullName>
    </submittedName>
</protein>
<organism evidence="1 2">
    <name type="scientific">Methanolobus profundi</name>
    <dbReference type="NCBI Taxonomy" id="487685"/>
    <lineage>
        <taxon>Archaea</taxon>
        <taxon>Methanobacteriati</taxon>
        <taxon>Methanobacteriota</taxon>
        <taxon>Stenosarchaea group</taxon>
        <taxon>Methanomicrobia</taxon>
        <taxon>Methanosarcinales</taxon>
        <taxon>Methanosarcinaceae</taxon>
        <taxon>Methanolobus</taxon>
    </lineage>
</organism>
<proteinExistence type="predicted"/>
<evidence type="ECO:0000313" key="2">
    <source>
        <dbReference type="Proteomes" id="UP000198535"/>
    </source>
</evidence>
<evidence type="ECO:0000313" key="1">
    <source>
        <dbReference type="EMBL" id="SFM49196.1"/>
    </source>
</evidence>
<keyword evidence="2" id="KW-1185">Reference proteome</keyword>
<name>A0A1I4RAY7_9EURY</name>
<dbReference type="AlphaFoldDB" id="A0A1I4RAY7"/>